<accession>A0AAD4EQW1</accession>
<organism evidence="2 3">
    <name type="scientific">Suillus fuscotomentosus</name>
    <dbReference type="NCBI Taxonomy" id="1912939"/>
    <lineage>
        <taxon>Eukaryota</taxon>
        <taxon>Fungi</taxon>
        <taxon>Dikarya</taxon>
        <taxon>Basidiomycota</taxon>
        <taxon>Agaricomycotina</taxon>
        <taxon>Agaricomycetes</taxon>
        <taxon>Agaricomycetidae</taxon>
        <taxon>Boletales</taxon>
        <taxon>Suillineae</taxon>
        <taxon>Suillaceae</taxon>
        <taxon>Suillus</taxon>
    </lineage>
</organism>
<keyword evidence="3" id="KW-1185">Reference proteome</keyword>
<name>A0AAD4EQW1_9AGAM</name>
<dbReference type="RefSeq" id="XP_041234443.1">
    <property type="nucleotide sequence ID" value="XM_041378327.1"/>
</dbReference>
<protein>
    <submittedName>
        <fullName evidence="2">Uncharacterized protein</fullName>
    </submittedName>
</protein>
<dbReference type="GeneID" id="64672625"/>
<feature type="compositionally biased region" description="Basic and acidic residues" evidence="1">
    <location>
        <begin position="161"/>
        <end position="172"/>
    </location>
</feature>
<feature type="region of interest" description="Disordered" evidence="1">
    <location>
        <begin position="51"/>
        <end position="74"/>
    </location>
</feature>
<sequence>MPATTMSSWISFSDIFYFTRNARKTPLIPEGFVLETPLESKATMAIQLKPESPTSRSTLPTISKSTVPLPASSTPQTPLEPVVFIGNNSTETLVNVVSKPGFPTSILQLYPSVNEAAHTRRISFADCATPSRPVKPVNVIDVGQVSSKPSAAAVEMPEQAKPLREDVPNTEKKSKRKSIMRSMSLLGPRAPGTKARRFSVPVFSSLTDGMNKRANKQP</sequence>
<evidence type="ECO:0000313" key="3">
    <source>
        <dbReference type="Proteomes" id="UP001195769"/>
    </source>
</evidence>
<feature type="region of interest" description="Disordered" evidence="1">
    <location>
        <begin position="150"/>
        <end position="198"/>
    </location>
</feature>
<dbReference type="EMBL" id="JABBWK010000001">
    <property type="protein sequence ID" value="KAG1908868.1"/>
    <property type="molecule type" value="Genomic_DNA"/>
</dbReference>
<evidence type="ECO:0000256" key="1">
    <source>
        <dbReference type="SAM" id="MobiDB-lite"/>
    </source>
</evidence>
<feature type="compositionally biased region" description="Polar residues" evidence="1">
    <location>
        <begin position="52"/>
        <end position="74"/>
    </location>
</feature>
<gene>
    <name evidence="2" type="ORF">F5891DRAFT_995464</name>
</gene>
<proteinExistence type="predicted"/>
<comment type="caution">
    <text evidence="2">The sequence shown here is derived from an EMBL/GenBank/DDBJ whole genome shotgun (WGS) entry which is preliminary data.</text>
</comment>
<dbReference type="Proteomes" id="UP001195769">
    <property type="component" value="Unassembled WGS sequence"/>
</dbReference>
<reference evidence="2" key="1">
    <citation type="journal article" date="2020" name="New Phytol.">
        <title>Comparative genomics reveals dynamic genome evolution in host specialist ectomycorrhizal fungi.</title>
        <authorList>
            <person name="Lofgren L.A."/>
            <person name="Nguyen N.H."/>
            <person name="Vilgalys R."/>
            <person name="Ruytinx J."/>
            <person name="Liao H.L."/>
            <person name="Branco S."/>
            <person name="Kuo A."/>
            <person name="LaButti K."/>
            <person name="Lipzen A."/>
            <person name="Andreopoulos W."/>
            <person name="Pangilinan J."/>
            <person name="Riley R."/>
            <person name="Hundley H."/>
            <person name="Na H."/>
            <person name="Barry K."/>
            <person name="Grigoriev I.V."/>
            <person name="Stajich J.E."/>
            <person name="Kennedy P.G."/>
        </authorList>
    </citation>
    <scope>NUCLEOTIDE SEQUENCE</scope>
    <source>
        <strain evidence="2">FC203</strain>
    </source>
</reference>
<evidence type="ECO:0000313" key="2">
    <source>
        <dbReference type="EMBL" id="KAG1908868.1"/>
    </source>
</evidence>
<dbReference type="AlphaFoldDB" id="A0AAD4EQW1"/>